<protein>
    <recommendedName>
        <fullName evidence="4">Secreted protein</fullName>
    </recommendedName>
</protein>
<dbReference type="EMBL" id="JAQQXR010000031">
    <property type="protein sequence ID" value="MDC8760966.1"/>
    <property type="molecule type" value="Genomic_DNA"/>
</dbReference>
<accession>A0ABT5K7I2</accession>
<evidence type="ECO:0000256" key="1">
    <source>
        <dbReference type="SAM" id="SignalP"/>
    </source>
</evidence>
<evidence type="ECO:0000313" key="2">
    <source>
        <dbReference type="EMBL" id="MDC8760966.1"/>
    </source>
</evidence>
<feature type="signal peptide" evidence="1">
    <location>
        <begin position="1"/>
        <end position="23"/>
    </location>
</feature>
<keyword evidence="1" id="KW-0732">Signal</keyword>
<name>A0ABT5K7I2_9BURK</name>
<gene>
    <name evidence="2" type="ORF">OIK44_25595</name>
</gene>
<evidence type="ECO:0008006" key="4">
    <source>
        <dbReference type="Google" id="ProtNLM"/>
    </source>
</evidence>
<feature type="chain" id="PRO_5045132592" description="Secreted protein" evidence="1">
    <location>
        <begin position="24"/>
        <end position="159"/>
    </location>
</feature>
<reference evidence="2 3" key="1">
    <citation type="submission" date="2022-10" db="EMBL/GenBank/DDBJ databases">
        <title>Janthinobacterium sp. hw3 Genome sequencing.</title>
        <authorList>
            <person name="Park S."/>
        </authorList>
    </citation>
    <scope>NUCLEOTIDE SEQUENCE [LARGE SCALE GENOMIC DNA]</scope>
    <source>
        <strain evidence="3">hw3</strain>
    </source>
</reference>
<organism evidence="2 3">
    <name type="scientific">Janthinobacterium fluminis</name>
    <dbReference type="NCBI Taxonomy" id="2987524"/>
    <lineage>
        <taxon>Bacteria</taxon>
        <taxon>Pseudomonadati</taxon>
        <taxon>Pseudomonadota</taxon>
        <taxon>Betaproteobacteria</taxon>
        <taxon>Burkholderiales</taxon>
        <taxon>Oxalobacteraceae</taxon>
        <taxon>Janthinobacterium</taxon>
    </lineage>
</organism>
<sequence length="159" mass="16002">MRTKRQGAAARLLCCAASALASAAPAAAAEVWMPVAEAVLDGARGGVDLGGGLLMSLGIDRLATVNGAVVASSSVHIADLSRLGGAEAALTLLQNGSGNTFVPGAARQAAATVIQNTLNNQVLRTQTVINASVNSLELLKMINFQESLHSALSNVAGAR</sequence>
<dbReference type="RefSeq" id="WP_273675077.1">
    <property type="nucleotide sequence ID" value="NZ_JAQQXR010000031.1"/>
</dbReference>
<dbReference type="Proteomes" id="UP001221208">
    <property type="component" value="Unassembled WGS sequence"/>
</dbReference>
<evidence type="ECO:0000313" key="3">
    <source>
        <dbReference type="Proteomes" id="UP001221208"/>
    </source>
</evidence>
<proteinExistence type="predicted"/>
<keyword evidence="3" id="KW-1185">Reference proteome</keyword>
<comment type="caution">
    <text evidence="2">The sequence shown here is derived from an EMBL/GenBank/DDBJ whole genome shotgun (WGS) entry which is preliminary data.</text>
</comment>